<dbReference type="RefSeq" id="XP_060332095.1">
    <property type="nucleotide sequence ID" value="XM_060481369.1"/>
</dbReference>
<organism evidence="1 2">
    <name type="scientific">Armillaria tabescens</name>
    <name type="common">Ringless honey mushroom</name>
    <name type="synonym">Agaricus tabescens</name>
    <dbReference type="NCBI Taxonomy" id="1929756"/>
    <lineage>
        <taxon>Eukaryota</taxon>
        <taxon>Fungi</taxon>
        <taxon>Dikarya</taxon>
        <taxon>Basidiomycota</taxon>
        <taxon>Agaricomycotina</taxon>
        <taxon>Agaricomycetes</taxon>
        <taxon>Agaricomycetidae</taxon>
        <taxon>Agaricales</taxon>
        <taxon>Marasmiineae</taxon>
        <taxon>Physalacriaceae</taxon>
        <taxon>Desarmillaria</taxon>
    </lineage>
</organism>
<evidence type="ECO:0000313" key="2">
    <source>
        <dbReference type="Proteomes" id="UP001175211"/>
    </source>
</evidence>
<dbReference type="EMBL" id="JAUEPS010000013">
    <property type="protein sequence ID" value="KAK0459969.1"/>
    <property type="molecule type" value="Genomic_DNA"/>
</dbReference>
<evidence type="ECO:0000313" key="1">
    <source>
        <dbReference type="EMBL" id="KAK0459969.1"/>
    </source>
</evidence>
<dbReference type="Proteomes" id="UP001175211">
    <property type="component" value="Unassembled WGS sequence"/>
</dbReference>
<proteinExistence type="predicted"/>
<protein>
    <submittedName>
        <fullName evidence="1">Uncharacterized protein</fullName>
    </submittedName>
</protein>
<accession>A0AA39KHL2</accession>
<sequence length="115" mass="12838">MLPPFHAYLTAGILCICSFLSRLAPSLHPLIYSLVCTCTLIHCHRFLRWYIVSNYQRNLGAADTTSLLHHPGGTISTVCIGIPGTKPAKPLDVFRLKVPHTLSFDSQPCWRAYQS</sequence>
<name>A0AA39KHL2_ARMTA</name>
<dbReference type="AlphaFoldDB" id="A0AA39KHL2"/>
<keyword evidence="2" id="KW-1185">Reference proteome</keyword>
<dbReference type="GeneID" id="85364917"/>
<gene>
    <name evidence="1" type="ORF">EV420DRAFT_243886</name>
</gene>
<comment type="caution">
    <text evidence="1">The sequence shown here is derived from an EMBL/GenBank/DDBJ whole genome shotgun (WGS) entry which is preliminary data.</text>
</comment>
<reference evidence="1" key="1">
    <citation type="submission" date="2023-06" db="EMBL/GenBank/DDBJ databases">
        <authorList>
            <consortium name="Lawrence Berkeley National Laboratory"/>
            <person name="Ahrendt S."/>
            <person name="Sahu N."/>
            <person name="Indic B."/>
            <person name="Wong-Bajracharya J."/>
            <person name="Merenyi Z."/>
            <person name="Ke H.-M."/>
            <person name="Monk M."/>
            <person name="Kocsube S."/>
            <person name="Drula E."/>
            <person name="Lipzen A."/>
            <person name="Balint B."/>
            <person name="Henrissat B."/>
            <person name="Andreopoulos B."/>
            <person name="Martin F.M."/>
            <person name="Harder C.B."/>
            <person name="Rigling D."/>
            <person name="Ford K.L."/>
            <person name="Foster G.D."/>
            <person name="Pangilinan J."/>
            <person name="Papanicolaou A."/>
            <person name="Barry K."/>
            <person name="LaButti K."/>
            <person name="Viragh M."/>
            <person name="Koriabine M."/>
            <person name="Yan M."/>
            <person name="Riley R."/>
            <person name="Champramary S."/>
            <person name="Plett K.L."/>
            <person name="Tsai I.J."/>
            <person name="Slot J."/>
            <person name="Sipos G."/>
            <person name="Plett J."/>
            <person name="Nagy L.G."/>
            <person name="Grigoriev I.V."/>
        </authorList>
    </citation>
    <scope>NUCLEOTIDE SEQUENCE</scope>
    <source>
        <strain evidence="1">CCBAS 213</strain>
    </source>
</reference>